<dbReference type="AlphaFoldDB" id="A0A0L0CIQ4"/>
<dbReference type="STRING" id="7375.A0A0L0CIQ4"/>
<keyword evidence="3" id="KW-1185">Reference proteome</keyword>
<feature type="domain" description="G" evidence="1">
    <location>
        <begin position="309"/>
        <end position="360"/>
    </location>
</feature>
<dbReference type="InterPro" id="IPR052807">
    <property type="entry name" value="Mito_transl_resp_regulator"/>
</dbReference>
<evidence type="ECO:0000259" key="1">
    <source>
        <dbReference type="Pfam" id="PF01926"/>
    </source>
</evidence>
<dbReference type="Gene3D" id="3.40.50.300">
    <property type="entry name" value="P-loop containing nucleotide triphosphate hydrolases"/>
    <property type="match status" value="1"/>
</dbReference>
<dbReference type="PANTHER" id="PTHR46406:SF1">
    <property type="entry name" value="NITRIC OXIDE-ASSOCIATED PROTEIN 1"/>
    <property type="match status" value="1"/>
</dbReference>
<gene>
    <name evidence="2" type="ORF">FF38_08205</name>
</gene>
<dbReference type="CDD" id="cd01855">
    <property type="entry name" value="YqeH"/>
    <property type="match status" value="1"/>
</dbReference>
<comment type="caution">
    <text evidence="2">The sequence shown here is derived from an EMBL/GenBank/DDBJ whole genome shotgun (WGS) entry which is preliminary data.</text>
</comment>
<name>A0A0L0CIQ4_LUCCU</name>
<dbReference type="SUPFAM" id="SSF52540">
    <property type="entry name" value="P-loop containing nucleoside triphosphate hydrolases"/>
    <property type="match status" value="1"/>
</dbReference>
<dbReference type="EMBL" id="JRES01000340">
    <property type="protein sequence ID" value="KNC32126.1"/>
    <property type="molecule type" value="Genomic_DNA"/>
</dbReference>
<dbReference type="OMA" id="LGCTNVG"/>
<dbReference type="Pfam" id="PF01926">
    <property type="entry name" value="MMR_HSR1"/>
    <property type="match status" value="1"/>
</dbReference>
<dbReference type="PANTHER" id="PTHR46406">
    <property type="entry name" value="NITRIC OXIDE-ASSOCIATED PROTEIN 1"/>
    <property type="match status" value="1"/>
</dbReference>
<evidence type="ECO:0000313" key="2">
    <source>
        <dbReference type="EMBL" id="KNC32126.1"/>
    </source>
</evidence>
<protein>
    <recommendedName>
        <fullName evidence="1">G domain-containing protein</fullName>
    </recommendedName>
</protein>
<evidence type="ECO:0000313" key="3">
    <source>
        <dbReference type="Proteomes" id="UP000037069"/>
    </source>
</evidence>
<dbReference type="InterPro" id="IPR027417">
    <property type="entry name" value="P-loop_NTPase"/>
</dbReference>
<accession>A0A0L0CIQ4</accession>
<dbReference type="Proteomes" id="UP000037069">
    <property type="component" value="Unassembled WGS sequence"/>
</dbReference>
<proteinExistence type="predicted"/>
<dbReference type="InterPro" id="IPR006073">
    <property type="entry name" value="GTP-bd"/>
</dbReference>
<organism evidence="2 3">
    <name type="scientific">Lucilia cuprina</name>
    <name type="common">Green bottle fly</name>
    <name type="synonym">Australian sheep blowfly</name>
    <dbReference type="NCBI Taxonomy" id="7375"/>
    <lineage>
        <taxon>Eukaryota</taxon>
        <taxon>Metazoa</taxon>
        <taxon>Ecdysozoa</taxon>
        <taxon>Arthropoda</taxon>
        <taxon>Hexapoda</taxon>
        <taxon>Insecta</taxon>
        <taxon>Pterygota</taxon>
        <taxon>Neoptera</taxon>
        <taxon>Endopterygota</taxon>
        <taxon>Diptera</taxon>
        <taxon>Brachycera</taxon>
        <taxon>Muscomorpha</taxon>
        <taxon>Oestroidea</taxon>
        <taxon>Calliphoridae</taxon>
        <taxon>Luciliinae</taxon>
        <taxon>Lucilia</taxon>
    </lineage>
</organism>
<reference evidence="2 3" key="1">
    <citation type="journal article" date="2015" name="Nat. Commun.">
        <title>Lucilia cuprina genome unlocks parasitic fly biology to underpin future interventions.</title>
        <authorList>
            <person name="Anstead C.A."/>
            <person name="Korhonen P.K."/>
            <person name="Young N.D."/>
            <person name="Hall R.S."/>
            <person name="Jex A.R."/>
            <person name="Murali S.C."/>
            <person name="Hughes D.S."/>
            <person name="Lee S.F."/>
            <person name="Perry T."/>
            <person name="Stroehlein A.J."/>
            <person name="Ansell B.R."/>
            <person name="Breugelmans B."/>
            <person name="Hofmann A."/>
            <person name="Qu J."/>
            <person name="Dugan S."/>
            <person name="Lee S.L."/>
            <person name="Chao H."/>
            <person name="Dinh H."/>
            <person name="Han Y."/>
            <person name="Doddapaneni H.V."/>
            <person name="Worley K.C."/>
            <person name="Muzny D.M."/>
            <person name="Ioannidis P."/>
            <person name="Waterhouse R.M."/>
            <person name="Zdobnov E.M."/>
            <person name="James P.J."/>
            <person name="Bagnall N.H."/>
            <person name="Kotze A.C."/>
            <person name="Gibbs R.A."/>
            <person name="Richards S."/>
            <person name="Batterham P."/>
            <person name="Gasser R.B."/>
        </authorList>
    </citation>
    <scope>NUCLEOTIDE SEQUENCE [LARGE SCALE GENOMIC DNA]</scope>
    <source>
        <strain evidence="2 3">LS</strain>
        <tissue evidence="2">Full body</tissue>
    </source>
</reference>
<sequence length="653" mass="75304">MIKLNSTLFRIKSIKYATQLSRFLSTDFKENTKLSLRQKSWMDSQQRYENHQHIFYSSHLELQDEYMSYGLKRSIQNKIKKDLKRYRKEQKTLNRYDTDVPEDWMEDYEYYNETNDGNGSLQENKYGTADPNIPASNVPCNGCGAILHCKHQTSPGFLPTEIFKGRTENELKSLTCQRCHFLKNYNIALDIEVTPESYIETISSIKDKYALAIVMVDLLDFPCSIWPGVHELLGSKRPVIIVGNKVDLLPRDSNSYLDHIKQCLTEEILKSGFDRLNVKYVSLISAKTGYGIEELITQLQKIWAYKGDVYLLGCTNVGKSSLFNVLLNSDYCRPETSDLIRKATTCPWPGTTLKMLKFPIFRPSEIRIYERFKRLKSEKFLKAEEEKLRIESARKTGNISDAVPVGTIGRTFIKNIDDVDDAFAMSKGTQPITTFNERSKEYQKSRWVYDTPGVLHPEQITNLLTPQELRELQPKQMISPRSYRLKLGMSLFVGGLGRLDFIKSDSKDLDWVQIFLFASFDLPTMIVETEHALEIYKNYLNTPLMKVPMGDEERLRRWPGLQCCTEDLIVKGYVLKSKTKELNCSGDIILSSSGWVGVRAPIDVHCVFRAWTPHARGIFLRTPSLVPYAERIIGKRIRNSLAYNTTKPFVFKK</sequence>
<dbReference type="GO" id="GO:0005525">
    <property type="term" value="F:GTP binding"/>
    <property type="evidence" value="ECO:0007669"/>
    <property type="project" value="InterPro"/>
</dbReference>
<dbReference type="OrthoDB" id="1696305at2759"/>